<gene>
    <name evidence="1" type="ORF">Sylvanvirus1_30</name>
</gene>
<protein>
    <submittedName>
        <fullName evidence="1">Uncharacterized protein</fullName>
    </submittedName>
</protein>
<dbReference type="EMBL" id="MK072507">
    <property type="protein sequence ID" value="AYV86434.1"/>
    <property type="molecule type" value="Genomic_DNA"/>
</dbReference>
<name>A0A3G5AIL0_9VIRU</name>
<organism evidence="1">
    <name type="scientific">Sylvanvirus sp</name>
    <dbReference type="NCBI Taxonomy" id="2487774"/>
    <lineage>
        <taxon>Viruses</taxon>
    </lineage>
</organism>
<reference evidence="1" key="1">
    <citation type="submission" date="2018-10" db="EMBL/GenBank/DDBJ databases">
        <title>Hidden diversity of soil giant viruses.</title>
        <authorList>
            <person name="Schulz F."/>
            <person name="Alteio L."/>
            <person name="Goudeau D."/>
            <person name="Ryan E.M."/>
            <person name="Malmstrom R.R."/>
            <person name="Blanchard J."/>
            <person name="Woyke T."/>
        </authorList>
    </citation>
    <scope>NUCLEOTIDE SEQUENCE</scope>
    <source>
        <strain evidence="1">SYV1</strain>
    </source>
</reference>
<proteinExistence type="predicted"/>
<accession>A0A3G5AIL0</accession>
<sequence length="89" mass="10290">MLLPERVRALFQLALNTLGFKVMRGLIDGFNHNFRSRPIIIVCDDKWVKLNFSNAEEGRNCRLYGIGLVIFADQQEDDLSWVNCTKICE</sequence>
<evidence type="ECO:0000313" key="1">
    <source>
        <dbReference type="EMBL" id="AYV86434.1"/>
    </source>
</evidence>